<evidence type="ECO:0000256" key="8">
    <source>
        <dbReference type="SAM" id="Phobius"/>
    </source>
</evidence>
<keyword evidence="5 8" id="KW-1133">Transmembrane helix</keyword>
<feature type="transmembrane region" description="Helical" evidence="8">
    <location>
        <begin position="75"/>
        <end position="96"/>
    </location>
</feature>
<feature type="transmembrane region" description="Helical" evidence="8">
    <location>
        <begin position="309"/>
        <end position="328"/>
    </location>
</feature>
<dbReference type="InterPro" id="IPR050586">
    <property type="entry name" value="CPA3_Na-H_Antiporter_D"/>
</dbReference>
<dbReference type="RefSeq" id="WP_144234875.1">
    <property type="nucleotide sequence ID" value="NZ_QMIF01000004.1"/>
</dbReference>
<evidence type="ECO:0000256" key="3">
    <source>
        <dbReference type="ARBA" id="ARBA00022475"/>
    </source>
</evidence>
<feature type="domain" description="NADH:quinone oxidoreductase/Mrp antiporter transmembrane" evidence="9">
    <location>
        <begin position="135"/>
        <end position="427"/>
    </location>
</feature>
<dbReference type="GO" id="GO:0042773">
    <property type="term" value="P:ATP synthesis coupled electron transport"/>
    <property type="evidence" value="ECO:0007669"/>
    <property type="project" value="InterPro"/>
</dbReference>
<evidence type="ECO:0000256" key="5">
    <source>
        <dbReference type="ARBA" id="ARBA00022989"/>
    </source>
</evidence>
<sequence length="502" mass="53276">MSALIHQLPALLVAIPLLSAFVVTLLTWRNRDAAFPATVISMSLCAATAIALAVQVAMHGPVLYKMGDWAPPVGIAYYIDGLNALVLAIVSCAALINLIGTRPSVRLDYAGKEGSFYTLYLLCVTGHLGMVITGDAFNLYVLLEISALSAYSLLGWGRARAPLSTLNYLFIGTIGASFYLLGVGFLYIQTGTLNMADLASIIGTLGATPTIIAAFGLILSGILIKMAFFPAHGWLPNAYSNAGSPAAGLIAPMTTKVMVYVMIRMMLTVFSPHLVFDEGVLDEVLVIMASAAIVICGLMALSSKNLTRMLTYILIAEVGYMVGGAWLGNRIGMTGAVLHVINDAAMTLTMFMAAGCMTYKLGRLDFTRMQGAFSRMPFTMSAFVLGAIAMIGVPPTCGFFSKWYLILGALQGGHIEFVVALILSSLINVVLFFRIFEIGFFQPWPSGADSHGHPIRPAIAMSEAPASMVAPLMVSAVGLVVLGLLNSKLVAIIETALPASLH</sequence>
<dbReference type="Proteomes" id="UP000434052">
    <property type="component" value="Unassembled WGS sequence"/>
</dbReference>
<keyword evidence="3" id="KW-1003">Cell membrane</keyword>
<feature type="transmembrane region" description="Helical" evidence="8">
    <location>
        <begin position="33"/>
        <end position="55"/>
    </location>
</feature>
<evidence type="ECO:0000256" key="7">
    <source>
        <dbReference type="RuleBase" id="RU000320"/>
    </source>
</evidence>
<comment type="similarity">
    <text evidence="2">Belongs to the CPA3 antiporters (TC 2.A.63) subunit D family.</text>
</comment>
<name>A0A6P1ZIU8_9BACT</name>
<dbReference type="PANTHER" id="PTHR42703">
    <property type="entry name" value="NADH DEHYDROGENASE"/>
    <property type="match status" value="1"/>
</dbReference>
<comment type="caution">
    <text evidence="10">The sequence shown here is derived from an EMBL/GenBank/DDBJ whole genome shotgun (WGS) entry which is preliminary data.</text>
</comment>
<reference evidence="10 11" key="1">
    <citation type="submission" date="2018-06" db="EMBL/GenBank/DDBJ databases">
        <title>Complete genome of Desulfovibrio marinus P48SEP.</title>
        <authorList>
            <person name="Crispim J.S."/>
            <person name="Vidigal P.M.P."/>
            <person name="Silva L.C.F."/>
            <person name="Araujo L.C."/>
            <person name="Laguardia C.N."/>
            <person name="Dias R.S."/>
            <person name="Sousa M.P."/>
            <person name="Paula S.O."/>
            <person name="Silva C."/>
        </authorList>
    </citation>
    <scope>NUCLEOTIDE SEQUENCE [LARGE SCALE GENOMIC DNA]</scope>
    <source>
        <strain evidence="10 11">P48SEP</strain>
    </source>
</reference>
<dbReference type="AlphaFoldDB" id="A0A6P1ZIU8"/>
<dbReference type="InterPro" id="IPR001750">
    <property type="entry name" value="ND/Mrp_TM"/>
</dbReference>
<feature type="transmembrane region" description="Helical" evidence="8">
    <location>
        <begin position="139"/>
        <end position="156"/>
    </location>
</feature>
<dbReference type="PANTHER" id="PTHR42703:SF1">
    <property type="entry name" value="NA(+)_H(+) ANTIPORTER SUBUNIT D1"/>
    <property type="match status" value="1"/>
</dbReference>
<evidence type="ECO:0000256" key="6">
    <source>
        <dbReference type="ARBA" id="ARBA00023136"/>
    </source>
</evidence>
<feature type="transmembrane region" description="Helical" evidence="8">
    <location>
        <begin position="340"/>
        <end position="361"/>
    </location>
</feature>
<evidence type="ECO:0000256" key="1">
    <source>
        <dbReference type="ARBA" id="ARBA00004651"/>
    </source>
</evidence>
<gene>
    <name evidence="10" type="ORF">DQK91_07865</name>
</gene>
<feature type="transmembrane region" description="Helical" evidence="8">
    <location>
        <begin position="116"/>
        <end position="133"/>
    </location>
</feature>
<feature type="transmembrane region" description="Helical" evidence="8">
    <location>
        <begin position="382"/>
        <end position="405"/>
    </location>
</feature>
<evidence type="ECO:0000313" key="10">
    <source>
        <dbReference type="EMBL" id="TVM34482.1"/>
    </source>
</evidence>
<accession>A0A6P1ZIU8</accession>
<keyword evidence="6 8" id="KW-0472">Membrane</keyword>
<evidence type="ECO:0000259" key="9">
    <source>
        <dbReference type="Pfam" id="PF00361"/>
    </source>
</evidence>
<feature type="transmembrane region" description="Helical" evidence="8">
    <location>
        <begin position="466"/>
        <end position="485"/>
    </location>
</feature>
<comment type="subcellular location">
    <subcellularLocation>
        <location evidence="1">Cell membrane</location>
        <topology evidence="1">Multi-pass membrane protein</topology>
    </subcellularLocation>
    <subcellularLocation>
        <location evidence="7">Membrane</location>
        <topology evidence="7">Multi-pass membrane protein</topology>
    </subcellularLocation>
</comment>
<feature type="transmembrane region" description="Helical" evidence="8">
    <location>
        <begin position="283"/>
        <end position="302"/>
    </location>
</feature>
<feature type="transmembrane region" description="Helical" evidence="8">
    <location>
        <begin position="245"/>
        <end position="263"/>
    </location>
</feature>
<dbReference type="GO" id="GO:0008137">
    <property type="term" value="F:NADH dehydrogenase (ubiquinone) activity"/>
    <property type="evidence" value="ECO:0007669"/>
    <property type="project" value="InterPro"/>
</dbReference>
<feature type="transmembrane region" description="Helical" evidence="8">
    <location>
        <begin position="168"/>
        <end position="188"/>
    </location>
</feature>
<feature type="transmembrane region" description="Helical" evidence="8">
    <location>
        <begin position="417"/>
        <end position="436"/>
    </location>
</feature>
<protein>
    <submittedName>
        <fullName evidence="10">Monovalent cation/H+ antiporter subunit D family protein</fullName>
    </submittedName>
</protein>
<dbReference type="PRINTS" id="PR01437">
    <property type="entry name" value="NUOXDRDTASE4"/>
</dbReference>
<proteinExistence type="inferred from homology"/>
<dbReference type="EMBL" id="QMIF01000004">
    <property type="protein sequence ID" value="TVM34482.1"/>
    <property type="molecule type" value="Genomic_DNA"/>
</dbReference>
<dbReference type="GO" id="GO:0005886">
    <property type="term" value="C:plasma membrane"/>
    <property type="evidence" value="ECO:0007669"/>
    <property type="project" value="UniProtKB-SubCell"/>
</dbReference>
<dbReference type="OrthoDB" id="9805769at2"/>
<keyword evidence="4 7" id="KW-0812">Transmembrane</keyword>
<organism evidence="10 11">
    <name type="scientific">Oceanidesulfovibrio marinus</name>
    <dbReference type="NCBI Taxonomy" id="370038"/>
    <lineage>
        <taxon>Bacteria</taxon>
        <taxon>Pseudomonadati</taxon>
        <taxon>Thermodesulfobacteriota</taxon>
        <taxon>Desulfovibrionia</taxon>
        <taxon>Desulfovibrionales</taxon>
        <taxon>Desulfovibrionaceae</taxon>
        <taxon>Oceanidesulfovibrio</taxon>
    </lineage>
</organism>
<evidence type="ECO:0000256" key="4">
    <source>
        <dbReference type="ARBA" id="ARBA00022692"/>
    </source>
</evidence>
<dbReference type="Pfam" id="PF00361">
    <property type="entry name" value="Proton_antipo_M"/>
    <property type="match status" value="1"/>
</dbReference>
<feature type="transmembrane region" description="Helical" evidence="8">
    <location>
        <begin position="6"/>
        <end position="26"/>
    </location>
</feature>
<evidence type="ECO:0000256" key="2">
    <source>
        <dbReference type="ARBA" id="ARBA00005346"/>
    </source>
</evidence>
<dbReference type="InterPro" id="IPR003918">
    <property type="entry name" value="NADH_UbQ_OxRdtase"/>
</dbReference>
<feature type="transmembrane region" description="Helical" evidence="8">
    <location>
        <begin position="200"/>
        <end position="224"/>
    </location>
</feature>
<evidence type="ECO:0000313" key="11">
    <source>
        <dbReference type="Proteomes" id="UP000434052"/>
    </source>
</evidence>